<proteinExistence type="predicted"/>
<organism evidence="1 2">
    <name type="scientific">Scopulibacillus darangshiensis</name>
    <dbReference type="NCBI Taxonomy" id="442528"/>
    <lineage>
        <taxon>Bacteria</taxon>
        <taxon>Bacillati</taxon>
        <taxon>Bacillota</taxon>
        <taxon>Bacilli</taxon>
        <taxon>Bacillales</taxon>
        <taxon>Sporolactobacillaceae</taxon>
        <taxon>Scopulibacillus</taxon>
    </lineage>
</organism>
<dbReference type="InterPro" id="IPR022258">
    <property type="entry name" value="Flagellar_operon_YvyF"/>
</dbReference>
<protein>
    <submittedName>
        <fullName evidence="1">Flagellar operon protein (TIGR03826 family)</fullName>
    </submittedName>
</protein>
<dbReference type="NCBIfam" id="TIGR03826">
    <property type="entry name" value="YvyF"/>
    <property type="match status" value="1"/>
</dbReference>
<dbReference type="OrthoDB" id="1739831at2"/>
<keyword evidence="2" id="KW-1185">Reference proteome</keyword>
<name>A0A4V2SM64_9BACL</name>
<dbReference type="Proteomes" id="UP000295416">
    <property type="component" value="Unassembled WGS sequence"/>
</dbReference>
<accession>A0A4V2SM64</accession>
<gene>
    <name evidence="1" type="ORF">EV207_12060</name>
</gene>
<evidence type="ECO:0000313" key="1">
    <source>
        <dbReference type="EMBL" id="TCP26026.1"/>
    </source>
</evidence>
<reference evidence="1 2" key="1">
    <citation type="submission" date="2019-03" db="EMBL/GenBank/DDBJ databases">
        <title>Genomic Encyclopedia of Type Strains, Phase IV (KMG-IV): sequencing the most valuable type-strain genomes for metagenomic binning, comparative biology and taxonomic classification.</title>
        <authorList>
            <person name="Goeker M."/>
        </authorList>
    </citation>
    <scope>NUCLEOTIDE SEQUENCE [LARGE SCALE GENOMIC DNA]</scope>
    <source>
        <strain evidence="1 2">DSM 19377</strain>
    </source>
</reference>
<dbReference type="AlphaFoldDB" id="A0A4V2SM64"/>
<keyword evidence="1" id="KW-0969">Cilium</keyword>
<sequence>MAELSNCKHCGKIFVRTTIDVCPTCRKEQDEKYESVYTYIRKQEHREATVNEVHEATGVEEKLIYDWIKEGRLKTTEFSNLGYPCKSCGKRIQSGSLCLSCGARLQNDLKTNNEQQEKNNRGSTTYFTKSK</sequence>
<evidence type="ECO:0000313" key="2">
    <source>
        <dbReference type="Proteomes" id="UP000295416"/>
    </source>
</evidence>
<keyword evidence="1" id="KW-0282">Flagellum</keyword>
<keyword evidence="1" id="KW-0966">Cell projection</keyword>
<dbReference type="RefSeq" id="WP_132746714.1">
    <property type="nucleotide sequence ID" value="NZ_SLXK01000020.1"/>
</dbReference>
<comment type="caution">
    <text evidence="1">The sequence shown here is derived from an EMBL/GenBank/DDBJ whole genome shotgun (WGS) entry which is preliminary data.</text>
</comment>
<dbReference type="EMBL" id="SLXK01000020">
    <property type="protein sequence ID" value="TCP26026.1"/>
    <property type="molecule type" value="Genomic_DNA"/>
</dbReference>